<dbReference type="SUPFAM" id="SSF53790">
    <property type="entry name" value="Tetrapyrrole methylase"/>
    <property type="match status" value="1"/>
</dbReference>
<dbReference type="CDD" id="cd11641">
    <property type="entry name" value="Precorrin-4_C11-MT"/>
    <property type="match status" value="1"/>
</dbReference>
<dbReference type="GO" id="GO:0046026">
    <property type="term" value="F:precorrin-4 C11-methyltransferase activity"/>
    <property type="evidence" value="ECO:0007669"/>
    <property type="project" value="InterPro"/>
</dbReference>
<dbReference type="InterPro" id="IPR035996">
    <property type="entry name" value="4pyrrol_Methylase_sf"/>
</dbReference>
<dbReference type="PANTHER" id="PTHR47036">
    <property type="entry name" value="COBALT-FACTOR III C(17)-METHYLTRANSFERASE-RELATED"/>
    <property type="match status" value="1"/>
</dbReference>
<dbReference type="AlphaFoldDB" id="A0A246GDN2"/>
<evidence type="ECO:0000256" key="2">
    <source>
        <dbReference type="ARBA" id="ARBA00022603"/>
    </source>
</evidence>
<dbReference type="Proteomes" id="UP000198034">
    <property type="component" value="Unassembled WGS sequence"/>
</dbReference>
<dbReference type="Pfam" id="PF00590">
    <property type="entry name" value="TP_methylase"/>
    <property type="match status" value="1"/>
</dbReference>
<gene>
    <name evidence="9" type="ORF">BWK62_02540</name>
</gene>
<comment type="caution">
    <text evidence="9">The sequence shown here is derived from an EMBL/GenBank/DDBJ whole genome shotgun (WGS) entry which is preliminary data.</text>
</comment>
<feature type="domain" description="Cobalamin biosynthesis central region" evidence="8">
    <location>
        <begin position="132"/>
        <end position="221"/>
    </location>
</feature>
<dbReference type="InterPro" id="IPR021745">
    <property type="entry name" value="CbiG_mid"/>
</dbReference>
<organism evidence="9 10">
    <name type="scientific">Flavobacterium columnare</name>
    <dbReference type="NCBI Taxonomy" id="996"/>
    <lineage>
        <taxon>Bacteria</taxon>
        <taxon>Pseudomonadati</taxon>
        <taxon>Bacteroidota</taxon>
        <taxon>Flavobacteriia</taxon>
        <taxon>Flavobacteriales</taxon>
        <taxon>Flavobacteriaceae</taxon>
        <taxon>Flavobacterium</taxon>
    </lineage>
</organism>
<dbReference type="Pfam" id="PF01890">
    <property type="entry name" value="CbiG_C"/>
    <property type="match status" value="1"/>
</dbReference>
<dbReference type="EMBL" id="MTCY01000004">
    <property type="protein sequence ID" value="OWP79393.1"/>
    <property type="molecule type" value="Genomic_DNA"/>
</dbReference>
<dbReference type="Gene3D" id="3.40.50.11220">
    <property type="match status" value="1"/>
</dbReference>
<evidence type="ECO:0000256" key="4">
    <source>
        <dbReference type="ARBA" id="ARBA00022691"/>
    </source>
</evidence>
<evidence type="ECO:0000256" key="1">
    <source>
        <dbReference type="ARBA" id="ARBA00005879"/>
    </source>
</evidence>
<dbReference type="InterPro" id="IPR038029">
    <property type="entry name" value="GbiG_N_sf"/>
</dbReference>
<keyword evidence="2 9" id="KW-0489">Methyltransferase</keyword>
<evidence type="ECO:0000259" key="8">
    <source>
        <dbReference type="Pfam" id="PF11761"/>
    </source>
</evidence>
<dbReference type="InterPro" id="IPR014776">
    <property type="entry name" value="4pyrrole_Mease_sub2"/>
</dbReference>
<keyword evidence="3 9" id="KW-0808">Transferase</keyword>
<accession>A0A246GDN2</accession>
<dbReference type="InterPro" id="IPR000878">
    <property type="entry name" value="4pyrrol_Mease"/>
</dbReference>
<dbReference type="SUPFAM" id="SSF159664">
    <property type="entry name" value="CobE/GbiG C-terminal domain-like"/>
    <property type="match status" value="1"/>
</dbReference>
<protein>
    <submittedName>
        <fullName evidence="9">Precorrin-4 C(11)-methyltransferase</fullName>
    </submittedName>
</protein>
<dbReference type="InterPro" id="IPR006362">
    <property type="entry name" value="Cbl_synth_CobM/CibF"/>
</dbReference>
<evidence type="ECO:0000259" key="6">
    <source>
        <dbReference type="Pfam" id="PF01890"/>
    </source>
</evidence>
<evidence type="ECO:0000259" key="7">
    <source>
        <dbReference type="Pfam" id="PF11760"/>
    </source>
</evidence>
<keyword evidence="4" id="KW-0949">S-adenosyl-L-methionine</keyword>
<dbReference type="Gene3D" id="3.30.950.10">
    <property type="entry name" value="Methyltransferase, Cobalt-precorrin-4 Transmethylase, Domain 2"/>
    <property type="match status" value="1"/>
</dbReference>
<dbReference type="GO" id="GO:0009236">
    <property type="term" value="P:cobalamin biosynthetic process"/>
    <property type="evidence" value="ECO:0007669"/>
    <property type="project" value="InterPro"/>
</dbReference>
<dbReference type="Pfam" id="PF11760">
    <property type="entry name" value="CbiG_N"/>
    <property type="match status" value="1"/>
</dbReference>
<evidence type="ECO:0000313" key="10">
    <source>
        <dbReference type="Proteomes" id="UP000198034"/>
    </source>
</evidence>
<evidence type="ECO:0000259" key="5">
    <source>
        <dbReference type="Pfam" id="PF00590"/>
    </source>
</evidence>
<evidence type="ECO:0000313" key="9">
    <source>
        <dbReference type="EMBL" id="OWP79393.1"/>
    </source>
</evidence>
<comment type="similarity">
    <text evidence="1">Belongs to the precorrin methyltransferase family.</text>
</comment>
<name>A0A246GDN2_9FLAO</name>
<feature type="domain" description="Cobalamin synthesis G N-terminal" evidence="7">
    <location>
        <begin position="47"/>
        <end position="127"/>
    </location>
</feature>
<dbReference type="GO" id="GO:0032259">
    <property type="term" value="P:methylation"/>
    <property type="evidence" value="ECO:0007669"/>
    <property type="project" value="UniProtKB-KW"/>
</dbReference>
<dbReference type="PANTHER" id="PTHR47036:SF1">
    <property type="entry name" value="COBALT-FACTOR III C(17)-METHYLTRANSFERASE-RELATED"/>
    <property type="match status" value="1"/>
</dbReference>
<proteinExistence type="inferred from homology"/>
<reference evidence="9 10" key="1">
    <citation type="journal article" date="2017" name="Infect. Genet. Evol.">
        <title>Comparative genome analysis of fish pathogen Flavobacterium columnare reveals extensive sequence diversity within the species.</title>
        <authorList>
            <person name="Kayansamruaj P."/>
            <person name="Dong H.T."/>
            <person name="Hirono I."/>
            <person name="Kondo H."/>
            <person name="Senapin S."/>
            <person name="Rodkhum C."/>
        </authorList>
    </citation>
    <scope>NUCLEOTIDE SEQUENCE [LARGE SCALE GENOMIC DNA]</scope>
    <source>
        <strain evidence="9 10">1214</strain>
    </source>
</reference>
<dbReference type="InterPro" id="IPR051810">
    <property type="entry name" value="Precorrin_MeTrfase"/>
</dbReference>
<feature type="domain" description="Tetrapyrrole methylase" evidence="5">
    <location>
        <begin position="358"/>
        <end position="563"/>
    </location>
</feature>
<sequence>MNKTAIIASTDKGVELGLIIQKEFQKSIVVSTRSHSKVTQIESIHSFLENNFSKFDSFVFIGALGICVRSIAPYIENKTKDPAVINIDDAGTFVQAVLSGHLGGANALTQNLSKVIGAQAVITTSSDTQNIWALDTLPATYNWKSKSSIEMNKIISLFVNNKPTALLLDIKDKGCTFLERNKPDFVTIHYRYNDIDFSKYELLIAVTYKVYEAPIPALYYYAPVITMGMGCSRGIEYDLLENSFRNQLQEQHIAVEAIKSLGSLDVKHDEEAFITLATTLKIPFITFTAEELNSKNTINPSEVVMSKLGVYSVSEAAAMLLAQNNEVILEKKKIHLSSGKKHTIALSLDAKAQRKAEIIIVGAGPGAADLISVKGKELLEDADLILYAGSLIPIELTHYAKPSAIVRNSASMTLEEQIEIMCEHYEKGNLIVRLQSGDPSIYGAIQEQMTIFDEKGMEYSIVPGISSFQAAAAYLKSEFTIPEVVQSIILTRGEGKTPLPENEKLNEMAKHRATMCIFLSATIAKSVQEQLLEHYPEDTPVAVLYRVTWQDERVFVGKLTELAQIIRDNKLTLTTLVIVGAAIGARKNRSYLYSPEWKHIFRTGKEVKINNN</sequence>
<dbReference type="InterPro" id="IPR021744">
    <property type="entry name" value="CbiG_N"/>
</dbReference>
<dbReference type="NCBIfam" id="TIGR01465">
    <property type="entry name" value="cobM_cbiF"/>
    <property type="match status" value="1"/>
</dbReference>
<feature type="domain" description="CobE/GbiG C-terminal" evidence="6">
    <location>
        <begin position="225"/>
        <end position="346"/>
    </location>
</feature>
<dbReference type="InterPro" id="IPR014777">
    <property type="entry name" value="4pyrrole_Mease_sub1"/>
</dbReference>
<evidence type="ECO:0000256" key="3">
    <source>
        <dbReference type="ARBA" id="ARBA00022679"/>
    </source>
</evidence>
<dbReference type="Gene3D" id="3.30.420.180">
    <property type="entry name" value="CobE/GbiG C-terminal domain"/>
    <property type="match status" value="1"/>
</dbReference>
<dbReference type="SUPFAM" id="SSF159672">
    <property type="entry name" value="CbiG N-terminal domain-like"/>
    <property type="match status" value="1"/>
</dbReference>
<dbReference type="Pfam" id="PF11761">
    <property type="entry name" value="CbiG_mid"/>
    <property type="match status" value="1"/>
</dbReference>
<dbReference type="InterPro" id="IPR002750">
    <property type="entry name" value="CobE/GbiG_C"/>
</dbReference>
<dbReference type="InterPro" id="IPR036518">
    <property type="entry name" value="CobE/GbiG_C_sf"/>
</dbReference>
<dbReference type="Gene3D" id="3.40.1010.10">
    <property type="entry name" value="Cobalt-precorrin-4 Transmethylase, Domain 1"/>
    <property type="match status" value="1"/>
</dbReference>